<dbReference type="PANTHER" id="PTHR23522">
    <property type="entry name" value="BLL5896 PROTEIN"/>
    <property type="match status" value="1"/>
</dbReference>
<evidence type="ECO:0000256" key="6">
    <source>
        <dbReference type="ARBA" id="ARBA00022989"/>
    </source>
</evidence>
<dbReference type="GO" id="GO:0015528">
    <property type="term" value="F:lactose:proton symporter activity"/>
    <property type="evidence" value="ECO:0007669"/>
    <property type="project" value="TreeGrafter"/>
</dbReference>
<keyword evidence="5 8" id="KW-0812">Transmembrane</keyword>
<feature type="transmembrane region" description="Helical" evidence="8">
    <location>
        <begin position="352"/>
        <end position="374"/>
    </location>
</feature>
<dbReference type="GO" id="GO:0005886">
    <property type="term" value="C:plasma membrane"/>
    <property type="evidence" value="ECO:0007669"/>
    <property type="project" value="UniProtKB-SubCell"/>
</dbReference>
<name>A0A1B2DCS5_9BACL</name>
<feature type="transmembrane region" description="Helical" evidence="8">
    <location>
        <begin position="262"/>
        <end position="282"/>
    </location>
</feature>
<protein>
    <submittedName>
        <fullName evidence="10">MFS transporter</fullName>
    </submittedName>
</protein>
<dbReference type="InterPro" id="IPR024989">
    <property type="entry name" value="MFS_assoc_dom"/>
</dbReference>
<feature type="transmembrane region" description="Helical" evidence="8">
    <location>
        <begin position="70"/>
        <end position="86"/>
    </location>
</feature>
<dbReference type="EMBL" id="CP016808">
    <property type="protein sequence ID" value="ANY65513.1"/>
    <property type="molecule type" value="Genomic_DNA"/>
</dbReference>
<comment type="subcellular location">
    <subcellularLocation>
        <location evidence="1">Cell inner membrane</location>
        <topology evidence="1">Multi-pass membrane protein</topology>
    </subcellularLocation>
</comment>
<feature type="transmembrane region" description="Helical" evidence="8">
    <location>
        <begin position="92"/>
        <end position="108"/>
    </location>
</feature>
<feature type="transmembrane region" description="Helical" evidence="8">
    <location>
        <begin position="323"/>
        <end position="346"/>
    </location>
</feature>
<gene>
    <name evidence="10" type="ORF">BBD42_02805</name>
</gene>
<reference evidence="10" key="1">
    <citation type="submission" date="2016-08" db="EMBL/GenBank/DDBJ databases">
        <title>Complete Genome Seqeunce of Paenibacillus sp. BIHB 4019 from tea rhizoplane.</title>
        <authorList>
            <person name="Thakur R."/>
            <person name="Swarnkar M.K."/>
            <person name="Gulati A."/>
        </authorList>
    </citation>
    <scope>NUCLEOTIDE SEQUENCE [LARGE SCALE GENOMIC DNA]</scope>
    <source>
        <strain evidence="10">BIHB4019</strain>
    </source>
</reference>
<keyword evidence="6 8" id="KW-1133">Transmembrane helix</keyword>
<feature type="domain" description="Major facilitator superfamily associated" evidence="9">
    <location>
        <begin position="8"/>
        <end position="355"/>
    </location>
</feature>
<organism evidence="10">
    <name type="scientific">Paenibacillus sp. BIHB 4019</name>
    <dbReference type="NCBI Taxonomy" id="1870819"/>
    <lineage>
        <taxon>Bacteria</taxon>
        <taxon>Bacillati</taxon>
        <taxon>Bacillota</taxon>
        <taxon>Bacilli</taxon>
        <taxon>Bacillales</taxon>
        <taxon>Paenibacillaceae</taxon>
        <taxon>Paenibacillus</taxon>
    </lineage>
</organism>
<dbReference type="Pfam" id="PF12832">
    <property type="entry name" value="MFS_1_like"/>
    <property type="match status" value="1"/>
</dbReference>
<feature type="transmembrane region" description="Helical" evidence="8">
    <location>
        <begin position="235"/>
        <end position="255"/>
    </location>
</feature>
<evidence type="ECO:0000256" key="4">
    <source>
        <dbReference type="ARBA" id="ARBA00022519"/>
    </source>
</evidence>
<feature type="transmembrane region" description="Helical" evidence="8">
    <location>
        <begin position="129"/>
        <end position="148"/>
    </location>
</feature>
<dbReference type="RefSeq" id="WP_099516912.1">
    <property type="nucleotide sequence ID" value="NZ_CP016808.1"/>
</dbReference>
<dbReference type="SUPFAM" id="SSF103473">
    <property type="entry name" value="MFS general substrate transporter"/>
    <property type="match status" value="1"/>
</dbReference>
<evidence type="ECO:0000256" key="1">
    <source>
        <dbReference type="ARBA" id="ARBA00004429"/>
    </source>
</evidence>
<feature type="transmembrane region" description="Helical" evidence="8">
    <location>
        <begin position="12"/>
        <end position="30"/>
    </location>
</feature>
<keyword evidence="7 8" id="KW-0472">Membrane</keyword>
<dbReference type="InterPro" id="IPR036259">
    <property type="entry name" value="MFS_trans_sf"/>
</dbReference>
<dbReference type="GO" id="GO:0030395">
    <property type="term" value="F:lactose binding"/>
    <property type="evidence" value="ECO:0007669"/>
    <property type="project" value="TreeGrafter"/>
</dbReference>
<feature type="transmembrane region" description="Helical" evidence="8">
    <location>
        <begin position="36"/>
        <end position="58"/>
    </location>
</feature>
<keyword evidence="4" id="KW-0997">Cell inner membrane</keyword>
<evidence type="ECO:0000256" key="7">
    <source>
        <dbReference type="ARBA" id="ARBA00023136"/>
    </source>
</evidence>
<evidence type="ECO:0000313" key="10">
    <source>
        <dbReference type="EMBL" id="ANY65513.1"/>
    </source>
</evidence>
<evidence type="ECO:0000256" key="5">
    <source>
        <dbReference type="ARBA" id="ARBA00022692"/>
    </source>
</evidence>
<evidence type="ECO:0000256" key="8">
    <source>
        <dbReference type="SAM" id="Phobius"/>
    </source>
</evidence>
<proteinExistence type="predicted"/>
<keyword evidence="2" id="KW-0813">Transport</keyword>
<feature type="transmembrane region" description="Helical" evidence="8">
    <location>
        <begin position="288"/>
        <end position="311"/>
    </location>
</feature>
<keyword evidence="3" id="KW-1003">Cell membrane</keyword>
<evidence type="ECO:0000256" key="3">
    <source>
        <dbReference type="ARBA" id="ARBA00022475"/>
    </source>
</evidence>
<accession>A0A1B2DCS5</accession>
<feature type="transmembrane region" description="Helical" evidence="8">
    <location>
        <begin position="199"/>
        <end position="215"/>
    </location>
</feature>
<sequence>MRQVLFLRAYNYFYFSLFALFLSFLPIYLAERDISATNIGLMLGLGSLIGVVSQPLWGMISDKYKVIKKVLLLLIAVSVVIGGLLYRSTELVPLFVGISLMYFFFMPTDPLVESFNYRVSLQYKVNFGSIRMFGSLGFAMASSIIGYAGKHYGIGSLAVLFLVYGVITLLLCSLLAEVPATAKPMALREIGLFFRSKQTLWFLGLVLFLAVPHRMNDNYIGLYIKSLGGDVQLVGQAWTVMTIIEVVFFAISHYFIKPGKELAVIAAAASCYALRFALSAVVTDPAALIWLQLLQGVSFVLFYAASIQYLYKLVPEEWKATGQTVLAVLLFGVSSIISATVGGWFIDQYGGTKLYSAMAVWSFAAMLLCLFIMLKQRKGDPA</sequence>
<feature type="transmembrane region" description="Helical" evidence="8">
    <location>
        <begin position="154"/>
        <end position="178"/>
    </location>
</feature>
<dbReference type="Gene3D" id="1.20.1250.20">
    <property type="entry name" value="MFS general substrate transporter like domains"/>
    <property type="match status" value="2"/>
</dbReference>
<dbReference type="AlphaFoldDB" id="A0A1B2DCS5"/>
<evidence type="ECO:0000259" key="9">
    <source>
        <dbReference type="Pfam" id="PF12832"/>
    </source>
</evidence>
<evidence type="ECO:0000256" key="2">
    <source>
        <dbReference type="ARBA" id="ARBA00022448"/>
    </source>
</evidence>
<dbReference type="PANTHER" id="PTHR23522:SF10">
    <property type="entry name" value="3-PHENYLPROPIONIC ACID TRANSPORTER-RELATED"/>
    <property type="match status" value="1"/>
</dbReference>